<dbReference type="AlphaFoldDB" id="A0A5N6ZGN0"/>
<protein>
    <submittedName>
        <fullName evidence="1">Uncharacterized protein</fullName>
    </submittedName>
</protein>
<sequence>MFSTVPRTGFYLFVNLQSNNIYKLNSLKPKTIKSNKHKYTMALLHNATLCKTNYYLHTIIP</sequence>
<organism evidence="1 2">
    <name type="scientific">Aspergillus coremiiformis</name>
    <dbReference type="NCBI Taxonomy" id="138285"/>
    <lineage>
        <taxon>Eukaryota</taxon>
        <taxon>Fungi</taxon>
        <taxon>Dikarya</taxon>
        <taxon>Ascomycota</taxon>
        <taxon>Pezizomycotina</taxon>
        <taxon>Eurotiomycetes</taxon>
        <taxon>Eurotiomycetidae</taxon>
        <taxon>Eurotiales</taxon>
        <taxon>Aspergillaceae</taxon>
        <taxon>Aspergillus</taxon>
        <taxon>Aspergillus subgen. Circumdati</taxon>
    </lineage>
</organism>
<dbReference type="EMBL" id="ML739035">
    <property type="protein sequence ID" value="KAE8356792.1"/>
    <property type="molecule type" value="Genomic_DNA"/>
</dbReference>
<gene>
    <name evidence="1" type="ORF">BDV28DRAFT_126540</name>
</gene>
<accession>A0A5N6ZGN0</accession>
<dbReference type="Proteomes" id="UP000327118">
    <property type="component" value="Unassembled WGS sequence"/>
</dbReference>
<keyword evidence="2" id="KW-1185">Reference proteome</keyword>
<name>A0A5N6ZGN0_9EURO</name>
<evidence type="ECO:0000313" key="2">
    <source>
        <dbReference type="Proteomes" id="UP000327118"/>
    </source>
</evidence>
<proteinExistence type="predicted"/>
<evidence type="ECO:0000313" key="1">
    <source>
        <dbReference type="EMBL" id="KAE8356792.1"/>
    </source>
</evidence>
<reference evidence="2" key="1">
    <citation type="submission" date="2019-04" db="EMBL/GenBank/DDBJ databases">
        <title>Friends and foes A comparative genomics studyof 23 Aspergillus species from section Flavi.</title>
        <authorList>
            <consortium name="DOE Joint Genome Institute"/>
            <person name="Kjaerbolling I."/>
            <person name="Vesth T."/>
            <person name="Frisvad J.C."/>
            <person name="Nybo J.L."/>
            <person name="Theobald S."/>
            <person name="Kildgaard S."/>
            <person name="Isbrandt T."/>
            <person name="Kuo A."/>
            <person name="Sato A."/>
            <person name="Lyhne E.K."/>
            <person name="Kogle M.E."/>
            <person name="Wiebenga A."/>
            <person name="Kun R.S."/>
            <person name="Lubbers R.J."/>
            <person name="Makela M.R."/>
            <person name="Barry K."/>
            <person name="Chovatia M."/>
            <person name="Clum A."/>
            <person name="Daum C."/>
            <person name="Haridas S."/>
            <person name="He G."/>
            <person name="LaButti K."/>
            <person name="Lipzen A."/>
            <person name="Mondo S."/>
            <person name="Riley R."/>
            <person name="Salamov A."/>
            <person name="Simmons B.A."/>
            <person name="Magnuson J.K."/>
            <person name="Henrissat B."/>
            <person name="Mortensen U.H."/>
            <person name="Larsen T.O."/>
            <person name="Devries R.P."/>
            <person name="Grigoriev I.V."/>
            <person name="Machida M."/>
            <person name="Baker S.E."/>
            <person name="Andersen M.R."/>
        </authorList>
    </citation>
    <scope>NUCLEOTIDE SEQUENCE [LARGE SCALE GENOMIC DNA]</scope>
    <source>
        <strain evidence="2">CBS 553.77</strain>
    </source>
</reference>